<organism evidence="1 2">
    <name type="scientific">Eubacterium ruminantium</name>
    <dbReference type="NCBI Taxonomy" id="42322"/>
    <lineage>
        <taxon>Bacteria</taxon>
        <taxon>Bacillati</taxon>
        <taxon>Bacillota</taxon>
        <taxon>Clostridia</taxon>
        <taxon>Eubacteriales</taxon>
        <taxon>Eubacteriaceae</taxon>
        <taxon>Eubacterium</taxon>
    </lineage>
</organism>
<dbReference type="EMBL" id="FUXA01000004">
    <property type="protein sequence ID" value="SJZ45090.1"/>
    <property type="molecule type" value="Genomic_DNA"/>
</dbReference>
<dbReference type="Proteomes" id="UP000189857">
    <property type="component" value="Unassembled WGS sequence"/>
</dbReference>
<dbReference type="OrthoDB" id="9813719at2"/>
<name>A0A1T4KRV9_9FIRM</name>
<proteinExistence type="predicted"/>
<evidence type="ECO:0008006" key="3">
    <source>
        <dbReference type="Google" id="ProtNLM"/>
    </source>
</evidence>
<dbReference type="InterPro" id="IPR036390">
    <property type="entry name" value="WH_DNA-bd_sf"/>
</dbReference>
<dbReference type="AlphaFoldDB" id="A0A1T4KRV9"/>
<accession>A0A1T4KRV9</accession>
<gene>
    <name evidence="1" type="ORF">SAMN02745110_00536</name>
</gene>
<sequence>MIFMASKYAEQSGHGVPTIVEKYGREVFSFDDGMIKVSIPLAYDREEVTERKNRVFLRKGLTKNQEQVLDYLKSNPMATLQEAASGCELSLGGVKKICLKLQEIGVLEREGSKRDGQWIVK</sequence>
<dbReference type="InterPro" id="IPR036388">
    <property type="entry name" value="WH-like_DNA-bd_sf"/>
</dbReference>
<evidence type="ECO:0000313" key="2">
    <source>
        <dbReference type="Proteomes" id="UP000189857"/>
    </source>
</evidence>
<dbReference type="RefSeq" id="WP_143000631.1">
    <property type="nucleotide sequence ID" value="NZ_FNHR01000002.1"/>
</dbReference>
<dbReference type="Gene3D" id="1.10.10.10">
    <property type="entry name" value="Winged helix-like DNA-binding domain superfamily/Winged helix DNA-binding domain"/>
    <property type="match status" value="1"/>
</dbReference>
<keyword evidence="2" id="KW-1185">Reference proteome</keyword>
<reference evidence="1 2" key="1">
    <citation type="submission" date="2017-02" db="EMBL/GenBank/DDBJ databases">
        <authorList>
            <person name="Peterson S.W."/>
        </authorList>
    </citation>
    <scope>NUCLEOTIDE SEQUENCE [LARGE SCALE GENOMIC DNA]</scope>
    <source>
        <strain evidence="1 2">ATCC 17233</strain>
    </source>
</reference>
<evidence type="ECO:0000313" key="1">
    <source>
        <dbReference type="EMBL" id="SJZ45090.1"/>
    </source>
</evidence>
<dbReference type="SUPFAM" id="SSF46785">
    <property type="entry name" value="Winged helix' DNA-binding domain"/>
    <property type="match status" value="1"/>
</dbReference>
<protein>
    <recommendedName>
        <fullName evidence="3">Winged helix-turn-helix DNA-binding</fullName>
    </recommendedName>
</protein>